<evidence type="ECO:0000256" key="1">
    <source>
        <dbReference type="SAM" id="MobiDB-lite"/>
    </source>
</evidence>
<dbReference type="AlphaFoldDB" id="A0A1H0CIC0"/>
<dbReference type="Proteomes" id="UP000198793">
    <property type="component" value="Unassembled WGS sequence"/>
</dbReference>
<name>A0A1H0CIC0_9HYPH</name>
<dbReference type="SUPFAM" id="SSF89447">
    <property type="entry name" value="AbrB/MazE/MraZ-like"/>
    <property type="match status" value="1"/>
</dbReference>
<dbReference type="InterPro" id="IPR037914">
    <property type="entry name" value="SpoVT-AbrB_sf"/>
</dbReference>
<dbReference type="InterPro" id="IPR007159">
    <property type="entry name" value="SpoVT-AbrB_dom"/>
</dbReference>
<evidence type="ECO:0000313" key="3">
    <source>
        <dbReference type="EMBL" id="SDN57521.1"/>
    </source>
</evidence>
<feature type="region of interest" description="Disordered" evidence="1">
    <location>
        <begin position="56"/>
        <end position="86"/>
    </location>
</feature>
<evidence type="ECO:0000259" key="2">
    <source>
        <dbReference type="SMART" id="SM00966"/>
    </source>
</evidence>
<reference evidence="3 4" key="1">
    <citation type="submission" date="2016-10" db="EMBL/GenBank/DDBJ databases">
        <authorList>
            <person name="de Groot N.N."/>
        </authorList>
    </citation>
    <scope>NUCLEOTIDE SEQUENCE [LARGE SCALE GENOMIC DNA]</scope>
    <source>
        <strain evidence="4">L7-484,KACC 16230,DSM 25025</strain>
    </source>
</reference>
<dbReference type="STRING" id="1166073.SAMN05192530_101316"/>
<dbReference type="EMBL" id="FNIT01000001">
    <property type="protein sequence ID" value="SDN57521.1"/>
    <property type="molecule type" value="Genomic_DNA"/>
</dbReference>
<dbReference type="Pfam" id="PF04014">
    <property type="entry name" value="MazE_antitoxin"/>
    <property type="match status" value="1"/>
</dbReference>
<protein>
    <submittedName>
        <fullName evidence="3">Looped-hinge helix DNA binding domain-containing protein, AbrB family</fullName>
    </submittedName>
</protein>
<dbReference type="GO" id="GO:0003677">
    <property type="term" value="F:DNA binding"/>
    <property type="evidence" value="ECO:0007669"/>
    <property type="project" value="InterPro"/>
</dbReference>
<sequence>MVRLTEKSQVTIPKAIRERLGIGPGSDVDFVEDCGVVRLVKLDGAERKRSAVEEWLRTTSGSGNGRMRTDEIMDETRGPFDDLDPR</sequence>
<dbReference type="NCBIfam" id="TIGR01439">
    <property type="entry name" value="lp_hng_hel_AbrB"/>
    <property type="match status" value="1"/>
</dbReference>
<dbReference type="RefSeq" id="WP_210285756.1">
    <property type="nucleotide sequence ID" value="NZ_FNIT01000001.1"/>
</dbReference>
<organism evidence="3 4">
    <name type="scientific">Aureimonas jatrophae</name>
    <dbReference type="NCBI Taxonomy" id="1166073"/>
    <lineage>
        <taxon>Bacteria</taxon>
        <taxon>Pseudomonadati</taxon>
        <taxon>Pseudomonadota</taxon>
        <taxon>Alphaproteobacteria</taxon>
        <taxon>Hyphomicrobiales</taxon>
        <taxon>Aurantimonadaceae</taxon>
        <taxon>Aureimonas</taxon>
    </lineage>
</organism>
<accession>A0A1H0CIC0</accession>
<evidence type="ECO:0000313" key="4">
    <source>
        <dbReference type="Proteomes" id="UP000198793"/>
    </source>
</evidence>
<gene>
    <name evidence="3" type="ORF">SAMN05192530_101316</name>
</gene>
<feature type="domain" description="SpoVT-AbrB" evidence="2">
    <location>
        <begin position="2"/>
        <end position="47"/>
    </location>
</feature>
<dbReference type="SMART" id="SM00966">
    <property type="entry name" value="SpoVT_AbrB"/>
    <property type="match status" value="1"/>
</dbReference>
<feature type="compositionally biased region" description="Basic and acidic residues" evidence="1">
    <location>
        <begin position="67"/>
        <end position="86"/>
    </location>
</feature>
<keyword evidence="4" id="KW-1185">Reference proteome</keyword>
<proteinExistence type="predicted"/>
<dbReference type="Gene3D" id="2.10.260.10">
    <property type="match status" value="1"/>
</dbReference>